<dbReference type="InterPro" id="IPR023165">
    <property type="entry name" value="rRNA_Ade_diMease-like_C"/>
</dbReference>
<comment type="catalytic activity">
    <reaction evidence="7">
        <text>adenosine(1518)/adenosine(1519) in 16S rRNA + 4 S-adenosyl-L-methionine = N(6)-dimethyladenosine(1518)/N(6)-dimethyladenosine(1519) in 16S rRNA + 4 S-adenosyl-L-homocysteine + 4 H(+)</text>
        <dbReference type="Rhea" id="RHEA:19609"/>
        <dbReference type="Rhea" id="RHEA-COMP:10232"/>
        <dbReference type="Rhea" id="RHEA-COMP:10233"/>
        <dbReference type="ChEBI" id="CHEBI:15378"/>
        <dbReference type="ChEBI" id="CHEBI:57856"/>
        <dbReference type="ChEBI" id="CHEBI:59789"/>
        <dbReference type="ChEBI" id="CHEBI:74411"/>
        <dbReference type="ChEBI" id="CHEBI:74493"/>
        <dbReference type="EC" id="2.1.1.182"/>
    </reaction>
</comment>
<dbReference type="RefSeq" id="WP_006362036.1">
    <property type="nucleotide sequence ID" value="NZ_GG700630.1"/>
</dbReference>
<evidence type="ECO:0000256" key="2">
    <source>
        <dbReference type="ARBA" id="ARBA00022552"/>
    </source>
</evidence>
<evidence type="ECO:0000256" key="5">
    <source>
        <dbReference type="ARBA" id="ARBA00022691"/>
    </source>
</evidence>
<comment type="similarity">
    <text evidence="7">Belongs to the class I-like SAM-binding methyltransferase superfamily. rRNA adenine N(6)-methyltransferase family. RsmA subfamily.</text>
</comment>
<proteinExistence type="inferred from homology"/>
<dbReference type="HOGENOM" id="CLU_041220_0_0_11"/>
<keyword evidence="11" id="KW-1185">Reference proteome</keyword>
<dbReference type="PROSITE" id="PS01131">
    <property type="entry name" value="RRNA_A_DIMETH"/>
    <property type="match status" value="1"/>
</dbReference>
<dbReference type="GO" id="GO:0003723">
    <property type="term" value="F:RNA binding"/>
    <property type="evidence" value="ECO:0007669"/>
    <property type="project" value="UniProtKB-UniRule"/>
</dbReference>
<reference evidence="10" key="1">
    <citation type="submission" date="2009-10" db="EMBL/GenBank/DDBJ databases">
        <authorList>
            <person name="Weinstock G."/>
            <person name="Sodergren E."/>
            <person name="Clifton S."/>
            <person name="Fulton L."/>
            <person name="Fulton B."/>
            <person name="Courtney L."/>
            <person name="Fronick C."/>
            <person name="Harrison M."/>
            <person name="Strong C."/>
            <person name="Farmer C."/>
            <person name="Delahaunty K."/>
            <person name="Markovic C."/>
            <person name="Hall O."/>
            <person name="Minx P."/>
            <person name="Tomlinson C."/>
            <person name="Mitreva M."/>
            <person name="Nelson J."/>
            <person name="Hou S."/>
            <person name="Wollam A."/>
            <person name="Pepin K.H."/>
            <person name="Johnson M."/>
            <person name="Bhonagiri V."/>
            <person name="Nash W.E."/>
            <person name="Warren W."/>
            <person name="Chinwalla A."/>
            <person name="Mardis E.R."/>
            <person name="Wilson R.K."/>
        </authorList>
    </citation>
    <scope>NUCLEOTIDE SEQUENCE [LARGE SCALE GENOMIC DNA]</scope>
    <source>
        <strain evidence="10">ATCC 700122</strain>
    </source>
</reference>
<name>D0WG35_SLAES</name>
<evidence type="ECO:0000313" key="10">
    <source>
        <dbReference type="EMBL" id="EEZ61448.1"/>
    </source>
</evidence>
<dbReference type="PROSITE" id="PS51689">
    <property type="entry name" value="SAM_RNA_A_N6_MT"/>
    <property type="match status" value="1"/>
</dbReference>
<feature type="binding site" evidence="7 8">
    <location>
        <position position="104"/>
    </location>
    <ligand>
        <name>S-adenosyl-L-methionine</name>
        <dbReference type="ChEBI" id="CHEBI:59789"/>
    </ligand>
</feature>
<evidence type="ECO:0000256" key="4">
    <source>
        <dbReference type="ARBA" id="ARBA00022679"/>
    </source>
</evidence>
<dbReference type="EC" id="2.1.1.182" evidence="7"/>
<keyword evidence="5 7" id="KW-0949">S-adenosyl-L-methionine</keyword>
<dbReference type="InterPro" id="IPR001737">
    <property type="entry name" value="KsgA/Erm"/>
</dbReference>
<dbReference type="InterPro" id="IPR011530">
    <property type="entry name" value="rRNA_adenine_dimethylase"/>
</dbReference>
<evidence type="ECO:0000256" key="6">
    <source>
        <dbReference type="ARBA" id="ARBA00022884"/>
    </source>
</evidence>
<dbReference type="InterPro" id="IPR029063">
    <property type="entry name" value="SAM-dependent_MTases_sf"/>
</dbReference>
<dbReference type="SUPFAM" id="SSF53335">
    <property type="entry name" value="S-adenosyl-L-methionine-dependent methyltransferases"/>
    <property type="match status" value="1"/>
</dbReference>
<keyword evidence="2 7" id="KW-0698">rRNA processing</keyword>
<dbReference type="InterPro" id="IPR020598">
    <property type="entry name" value="rRNA_Ade_methylase_Trfase_N"/>
</dbReference>
<feature type="binding site" evidence="7 8">
    <location>
        <position position="124"/>
    </location>
    <ligand>
        <name>S-adenosyl-L-methionine</name>
        <dbReference type="ChEBI" id="CHEBI:59789"/>
    </ligand>
</feature>
<evidence type="ECO:0000256" key="1">
    <source>
        <dbReference type="ARBA" id="ARBA00022490"/>
    </source>
</evidence>
<evidence type="ECO:0000256" key="8">
    <source>
        <dbReference type="PROSITE-ProRule" id="PRU01026"/>
    </source>
</evidence>
<keyword evidence="6 7" id="KW-0694">RNA-binding</keyword>
<dbReference type="Gene3D" id="3.40.50.150">
    <property type="entry name" value="Vaccinia Virus protein VP39"/>
    <property type="match status" value="1"/>
</dbReference>
<protein>
    <recommendedName>
        <fullName evidence="7">Ribosomal RNA small subunit methyltransferase A</fullName>
        <ecNumber evidence="7">2.1.1.182</ecNumber>
    </recommendedName>
    <alternativeName>
        <fullName evidence="7">16S rRNA (adenine(1518)-N(6)/adenine(1519)-N(6))-dimethyltransferase</fullName>
    </alternativeName>
    <alternativeName>
        <fullName evidence="7">16S rRNA dimethyladenosine transferase</fullName>
    </alternativeName>
    <alternativeName>
        <fullName evidence="7">16S rRNA dimethylase</fullName>
    </alternativeName>
    <alternativeName>
        <fullName evidence="7">S-adenosylmethionine-6-N', N'-adenosyl(rRNA) dimethyltransferase</fullName>
    </alternativeName>
</protein>
<feature type="binding site" evidence="7 8">
    <location>
        <position position="79"/>
    </location>
    <ligand>
        <name>S-adenosyl-L-methionine</name>
        <dbReference type="ChEBI" id="CHEBI:59789"/>
    </ligand>
</feature>
<dbReference type="PANTHER" id="PTHR11727:SF7">
    <property type="entry name" value="DIMETHYLADENOSINE TRANSFERASE-RELATED"/>
    <property type="match status" value="1"/>
</dbReference>
<feature type="domain" description="Ribosomal RNA adenine methylase transferase N-terminal" evidence="9">
    <location>
        <begin position="38"/>
        <end position="209"/>
    </location>
</feature>
<keyword evidence="4 7" id="KW-0808">Transferase</keyword>
<dbReference type="OrthoDB" id="9814755at2"/>
<keyword evidence="1 7" id="KW-0963">Cytoplasm</keyword>
<dbReference type="Pfam" id="PF00398">
    <property type="entry name" value="RrnaAD"/>
    <property type="match status" value="1"/>
</dbReference>
<dbReference type="GeneID" id="85007373"/>
<dbReference type="SMART" id="SM00650">
    <property type="entry name" value="rADc"/>
    <property type="match status" value="1"/>
</dbReference>
<dbReference type="Gene3D" id="1.10.8.100">
    <property type="entry name" value="Ribosomal RNA adenine dimethylase-like, domain 2"/>
    <property type="match status" value="1"/>
</dbReference>
<feature type="binding site" evidence="7 8">
    <location>
        <position position="58"/>
    </location>
    <ligand>
        <name>S-adenosyl-L-methionine</name>
        <dbReference type="ChEBI" id="CHEBI:59789"/>
    </ligand>
</feature>
<dbReference type="eggNOG" id="COG0030">
    <property type="taxonomic scope" value="Bacteria"/>
</dbReference>
<evidence type="ECO:0000313" key="11">
    <source>
        <dbReference type="Proteomes" id="UP000006001"/>
    </source>
</evidence>
<comment type="caution">
    <text evidence="10">The sequence shown here is derived from an EMBL/GenBank/DDBJ whole genome shotgun (WGS) entry which is preliminary data.</text>
</comment>
<dbReference type="HAMAP" id="MF_00607">
    <property type="entry name" value="16SrRNA_methyltr_A"/>
    <property type="match status" value="1"/>
</dbReference>
<dbReference type="GO" id="GO:0005829">
    <property type="term" value="C:cytosol"/>
    <property type="evidence" value="ECO:0007669"/>
    <property type="project" value="TreeGrafter"/>
</dbReference>
<evidence type="ECO:0000256" key="7">
    <source>
        <dbReference type="HAMAP-Rule" id="MF_00607"/>
    </source>
</evidence>
<comment type="subcellular location">
    <subcellularLocation>
        <location evidence="7">Cytoplasm</location>
    </subcellularLocation>
</comment>
<dbReference type="GO" id="GO:0052908">
    <property type="term" value="F:16S rRNA (adenine(1518)-N(6)/adenine(1519)-N(6))-dimethyltransferase activity"/>
    <property type="evidence" value="ECO:0007669"/>
    <property type="project" value="UniProtKB-EC"/>
</dbReference>
<dbReference type="AlphaFoldDB" id="D0WG35"/>
<dbReference type="STRING" id="649764.HMPREF0762_00786"/>
<dbReference type="InterPro" id="IPR020596">
    <property type="entry name" value="rRNA_Ade_Mease_Trfase_CS"/>
</dbReference>
<dbReference type="PANTHER" id="PTHR11727">
    <property type="entry name" value="DIMETHYLADENOSINE TRANSFERASE"/>
    <property type="match status" value="1"/>
</dbReference>
<dbReference type="EMBL" id="ACUX02000006">
    <property type="protein sequence ID" value="EEZ61448.1"/>
    <property type="molecule type" value="Genomic_DNA"/>
</dbReference>
<dbReference type="Proteomes" id="UP000006001">
    <property type="component" value="Unassembled WGS sequence"/>
</dbReference>
<feature type="binding site" evidence="7 8">
    <location>
        <position position="33"/>
    </location>
    <ligand>
        <name>S-adenosyl-L-methionine</name>
        <dbReference type="ChEBI" id="CHEBI:59789"/>
    </ligand>
</feature>
<sequence length="292" mass="31095">MTRFSPLATPSATRAALARHGLAAKKALGQNFLIHDAIVGKICELAQVDAGDDVLEVGPGIGTLTVALCARARAVHAIERDRDLAPVLEESCWNFDNFTLHMGDALQVGSDDLGGFAPTKLVANLPYAVAATLVLDFFDRFPSMRSMTVMVQSEVADRMAASLGTKDYAAYSVKLALRAQATGRFEVAPSNFMPAPHVSSAVIRLDRVQDHAPDDVALASVAADAAFAARRKTIANSMKAYFSRPGSRHLEAADIVHALETAGIDARRRGETLSLDEFIALGRACASCGGWE</sequence>
<comment type="function">
    <text evidence="7">Specifically dimethylates two adjacent adenosines (A1518 and A1519) in the loop of a conserved hairpin near the 3'-end of 16S rRNA in the 30S particle. May play a critical role in biogenesis of 30S subunits.</text>
</comment>
<gene>
    <name evidence="7" type="primary">rsmA</name>
    <name evidence="7 10" type="synonym">ksgA</name>
    <name evidence="10" type="ORF">HMPREF0762_00786</name>
</gene>
<keyword evidence="3 7" id="KW-0489">Methyltransferase</keyword>
<evidence type="ECO:0000256" key="3">
    <source>
        <dbReference type="ARBA" id="ARBA00022603"/>
    </source>
</evidence>
<evidence type="ECO:0000259" key="9">
    <source>
        <dbReference type="SMART" id="SM00650"/>
    </source>
</evidence>
<dbReference type="NCBIfam" id="TIGR00755">
    <property type="entry name" value="ksgA"/>
    <property type="match status" value="1"/>
</dbReference>
<accession>D0WG35</accession>
<organism evidence="10 11">
    <name type="scientific">Slackia exigua (strain ATCC 700122 / DSM 15923 / CIP 105133 / JCM 11022 / KCTC 5966 / S-7)</name>
    <dbReference type="NCBI Taxonomy" id="649764"/>
    <lineage>
        <taxon>Bacteria</taxon>
        <taxon>Bacillati</taxon>
        <taxon>Actinomycetota</taxon>
        <taxon>Coriobacteriia</taxon>
        <taxon>Eggerthellales</taxon>
        <taxon>Eggerthellaceae</taxon>
        <taxon>Slackia</taxon>
    </lineage>
</organism>
<feature type="binding site" evidence="7 8">
    <location>
        <position position="31"/>
    </location>
    <ligand>
        <name>S-adenosyl-L-methionine</name>
        <dbReference type="ChEBI" id="CHEBI:59789"/>
    </ligand>
</feature>